<proteinExistence type="predicted"/>
<reference evidence="1 2" key="1">
    <citation type="submission" date="2016-06" db="EMBL/GenBank/DDBJ databases">
        <authorList>
            <person name="Kjaerup R.B."/>
            <person name="Dalgaard T.S."/>
            <person name="Juul-Madsen H.R."/>
        </authorList>
    </citation>
    <scope>NUCLEOTIDE SEQUENCE [LARGE SCALE GENOMIC DNA]</scope>
    <source>
        <strain evidence="1">2</strain>
    </source>
</reference>
<gene>
    <name evidence="1" type="ORF">PROAA_610067</name>
</gene>
<sequence>MKTQAEKTLEKLMACYYDEKTNSGSTVPFAGTLTDAEIRALWIAAAKHLKGRGK</sequence>
<keyword evidence="2" id="KW-1185">Reference proteome</keyword>
<dbReference type="AlphaFoldDB" id="A0A1A8Y114"/>
<dbReference type="EMBL" id="FLQY01000364">
    <property type="protein sequence ID" value="SBT10707.1"/>
    <property type="molecule type" value="Genomic_DNA"/>
</dbReference>
<evidence type="ECO:0000313" key="2">
    <source>
        <dbReference type="Proteomes" id="UP000199600"/>
    </source>
</evidence>
<dbReference type="Proteomes" id="UP000199600">
    <property type="component" value="Unassembled WGS sequence"/>
</dbReference>
<protein>
    <submittedName>
        <fullName evidence="1">Uncharacterized protein</fullName>
    </submittedName>
</protein>
<dbReference type="RefSeq" id="WP_186412277.1">
    <property type="nucleotide sequence ID" value="NZ_FLQY01000364.1"/>
</dbReference>
<accession>A0A1A8Y114</accession>
<evidence type="ECO:0000313" key="1">
    <source>
        <dbReference type="EMBL" id="SBT10707.1"/>
    </source>
</evidence>
<name>A0A1A8Y114_9RHOO</name>
<organism evidence="1 2">
    <name type="scientific">Candidatus Propionivibrio aalborgensis</name>
    <dbReference type="NCBI Taxonomy" id="1860101"/>
    <lineage>
        <taxon>Bacteria</taxon>
        <taxon>Pseudomonadati</taxon>
        <taxon>Pseudomonadota</taxon>
        <taxon>Betaproteobacteria</taxon>
        <taxon>Rhodocyclales</taxon>
        <taxon>Rhodocyclaceae</taxon>
        <taxon>Propionivibrio</taxon>
    </lineage>
</organism>